<evidence type="ECO:0000313" key="2">
    <source>
        <dbReference type="EMBL" id="KAJ4974655.1"/>
    </source>
</evidence>
<feature type="region of interest" description="Disordered" evidence="1">
    <location>
        <begin position="58"/>
        <end position="80"/>
    </location>
</feature>
<name>A0A9Q0QWU8_9MAGN</name>
<sequence>MIALYLGLPNDVLLEEEIKAGIVSELGGKEQNDYVVVRNHNGKVEGFEDCVSFKERSSSVVNPEGSSRNSSEPFDPLNKMADKDNLNQVSMRRKSRNPIPGIPEIQADDFINEIQHTTRGLQLFIGNHFKHQHGSSSKQSEIILGLQIAEVPKCQEVALRVFLFSIPSLFFSDKTI</sequence>
<proteinExistence type="predicted"/>
<evidence type="ECO:0000313" key="3">
    <source>
        <dbReference type="Proteomes" id="UP001141806"/>
    </source>
</evidence>
<dbReference type="Proteomes" id="UP001141806">
    <property type="component" value="Unassembled WGS sequence"/>
</dbReference>
<comment type="caution">
    <text evidence="2">The sequence shown here is derived from an EMBL/GenBank/DDBJ whole genome shotgun (WGS) entry which is preliminary data.</text>
</comment>
<evidence type="ECO:0000256" key="1">
    <source>
        <dbReference type="SAM" id="MobiDB-lite"/>
    </source>
</evidence>
<dbReference type="OrthoDB" id="1732562at2759"/>
<reference evidence="2" key="1">
    <citation type="journal article" date="2023" name="Plant J.">
        <title>The genome of the king protea, Protea cynaroides.</title>
        <authorList>
            <person name="Chang J."/>
            <person name="Duong T.A."/>
            <person name="Schoeman C."/>
            <person name="Ma X."/>
            <person name="Roodt D."/>
            <person name="Barker N."/>
            <person name="Li Z."/>
            <person name="Van de Peer Y."/>
            <person name="Mizrachi E."/>
        </authorList>
    </citation>
    <scope>NUCLEOTIDE SEQUENCE</scope>
    <source>
        <tissue evidence="2">Young leaves</tissue>
    </source>
</reference>
<feature type="compositionally biased region" description="Polar residues" evidence="1">
    <location>
        <begin position="58"/>
        <end position="72"/>
    </location>
</feature>
<keyword evidence="3" id="KW-1185">Reference proteome</keyword>
<gene>
    <name evidence="2" type="ORF">NE237_007829</name>
</gene>
<organism evidence="2 3">
    <name type="scientific">Protea cynaroides</name>
    <dbReference type="NCBI Taxonomy" id="273540"/>
    <lineage>
        <taxon>Eukaryota</taxon>
        <taxon>Viridiplantae</taxon>
        <taxon>Streptophyta</taxon>
        <taxon>Embryophyta</taxon>
        <taxon>Tracheophyta</taxon>
        <taxon>Spermatophyta</taxon>
        <taxon>Magnoliopsida</taxon>
        <taxon>Proteales</taxon>
        <taxon>Proteaceae</taxon>
        <taxon>Protea</taxon>
    </lineage>
</organism>
<dbReference type="AlphaFoldDB" id="A0A9Q0QWU8"/>
<accession>A0A9Q0QWU8</accession>
<protein>
    <submittedName>
        <fullName evidence="2">Uncharacterized protein</fullName>
    </submittedName>
</protein>
<dbReference type="EMBL" id="JAMYWD010000004">
    <property type="protein sequence ID" value="KAJ4974655.1"/>
    <property type="molecule type" value="Genomic_DNA"/>
</dbReference>